<name>A0A183BJ99_GLOPA</name>
<evidence type="ECO:0000313" key="2">
    <source>
        <dbReference type="WBParaSite" id="GPLIN_000067800"/>
    </source>
</evidence>
<evidence type="ECO:0000313" key="1">
    <source>
        <dbReference type="Proteomes" id="UP000050741"/>
    </source>
</evidence>
<dbReference type="WBParaSite" id="GPLIN_000067800">
    <property type="protein sequence ID" value="GPLIN_000067800"/>
    <property type="gene ID" value="GPLIN_000067800"/>
</dbReference>
<reference evidence="1" key="1">
    <citation type="submission" date="2014-05" db="EMBL/GenBank/DDBJ databases">
        <title>The genome and life-stage specific transcriptomes of Globodera pallida elucidate key aspects of plant parasitism by a cyst nematode.</title>
        <authorList>
            <person name="Cotton J.A."/>
            <person name="Lilley C.J."/>
            <person name="Jones L.M."/>
            <person name="Kikuchi T."/>
            <person name="Reid A.J."/>
            <person name="Thorpe P."/>
            <person name="Tsai I.J."/>
            <person name="Beasley H."/>
            <person name="Blok V."/>
            <person name="Cock P.J.A."/>
            <person name="Van den Akker S.E."/>
            <person name="Holroyd N."/>
            <person name="Hunt M."/>
            <person name="Mantelin S."/>
            <person name="Naghra H."/>
            <person name="Pain A."/>
            <person name="Palomares-Rius J.E."/>
            <person name="Zarowiecki M."/>
            <person name="Berriman M."/>
            <person name="Jones J.T."/>
            <person name="Urwin P.E."/>
        </authorList>
    </citation>
    <scope>NUCLEOTIDE SEQUENCE [LARGE SCALE GENOMIC DNA]</scope>
    <source>
        <strain evidence="1">Lindley</strain>
    </source>
</reference>
<accession>A0A183BJ99</accession>
<sequence length="66" mass="7576">MRRIKVMEEAPSDTMAEEELHNRLRNVNLNRAEMESNGPNIVEAPNLNSNFRIFGTRTKPNFECAA</sequence>
<keyword evidence="1" id="KW-1185">Reference proteome</keyword>
<dbReference type="AlphaFoldDB" id="A0A183BJ99"/>
<protein>
    <submittedName>
        <fullName evidence="2">Uncharacterized protein</fullName>
    </submittedName>
</protein>
<dbReference type="Proteomes" id="UP000050741">
    <property type="component" value="Unassembled WGS sequence"/>
</dbReference>
<reference evidence="2" key="2">
    <citation type="submission" date="2016-06" db="UniProtKB">
        <authorList>
            <consortium name="WormBaseParasite"/>
        </authorList>
    </citation>
    <scope>IDENTIFICATION</scope>
</reference>
<proteinExistence type="predicted"/>
<organism evidence="1 2">
    <name type="scientific">Globodera pallida</name>
    <name type="common">Potato cyst nematode worm</name>
    <name type="synonym">Heterodera pallida</name>
    <dbReference type="NCBI Taxonomy" id="36090"/>
    <lineage>
        <taxon>Eukaryota</taxon>
        <taxon>Metazoa</taxon>
        <taxon>Ecdysozoa</taxon>
        <taxon>Nematoda</taxon>
        <taxon>Chromadorea</taxon>
        <taxon>Rhabditida</taxon>
        <taxon>Tylenchina</taxon>
        <taxon>Tylenchomorpha</taxon>
        <taxon>Tylenchoidea</taxon>
        <taxon>Heteroderidae</taxon>
        <taxon>Heteroderinae</taxon>
        <taxon>Globodera</taxon>
    </lineage>
</organism>